<feature type="region of interest" description="Disordered" evidence="1">
    <location>
        <begin position="185"/>
        <end position="206"/>
    </location>
</feature>
<dbReference type="InterPro" id="IPR036249">
    <property type="entry name" value="Thioredoxin-like_sf"/>
</dbReference>
<name>A0A8T0GPF9_CERPU</name>
<organism evidence="3 4">
    <name type="scientific">Ceratodon purpureus</name>
    <name type="common">Fire moss</name>
    <name type="synonym">Dicranum purpureum</name>
    <dbReference type="NCBI Taxonomy" id="3225"/>
    <lineage>
        <taxon>Eukaryota</taxon>
        <taxon>Viridiplantae</taxon>
        <taxon>Streptophyta</taxon>
        <taxon>Embryophyta</taxon>
        <taxon>Bryophyta</taxon>
        <taxon>Bryophytina</taxon>
        <taxon>Bryopsida</taxon>
        <taxon>Dicranidae</taxon>
        <taxon>Pseudoditrichales</taxon>
        <taxon>Ditrichaceae</taxon>
        <taxon>Ceratodon</taxon>
    </lineage>
</organism>
<accession>A0A8T0GPF9</accession>
<gene>
    <name evidence="3" type="ORF">KC19_10G183000</name>
</gene>
<sequence length="870" mass="96357">MGCTVSKSAVEPRTVTIKLTGCSHFPGSYTSPIQLTEGEHLARNPKTESDHVVSLTSSTYGSLRLDSLPNQGEERARAASGSMGNVSTGNASGRSGNTEDVKPVKDATHKQVDIIDMWELMEGIEEEKAALQVLRGLMGKQKVSGNDSSGKRSPRVYHTLEDVDTVLDIRRSHTTDYQFRRGSSMDSITDKKTGVHSPMMQKRRSRALQISHEVIEELDDLRRKNLSRSPAGSRSLSQSQEFNTTGRSNVCRNQEVQSRARRNISQSQDFDSVRRVNLTRNQENDQRRITNLSRSQEFVRPSLAEPNEGFATRHSSETLRTVKMKDERRIALSKPDVVLRSPMLRAISGKERFVSSNATNIERRDKPLMQGQAQSAAEWKSTLPKAAGTMNVSLNLSSPERRSGKVLEPRVASAVAALSRLGEQRASMSRAVSERKAQVFQDQTSNLSKASYYSVSKIPANTSVVTENTQFIVPHDHMQDGRKLSTVKNQTDHRSFSASTTATCGLKEQRAAMTSSTSEALFQRKACKNSSTPQDICSQVEPENLLDDPISLDYELVTKAEVAEAVLRSEASSVEQPRHSKSIFNSTKDTNDNKTTLWSERRDCPPLDPELLASFEEALEMFTADDWCTVRIGESDDAAVTSGSTSDADSPSWLRESMVHLDNPAGDAKFNKFEILENHVEKPHVSQSKKIASSKIAPLMQVEELKTTKMNSLEKFEKKCPPGGEARCVLYTTSLRGIRKTFEDCSHTRRILQYSNVQIDERDIAMHGEFRQEVNNLVGRGSPVPRLFIRGRYIGGAEEVAQLFEEGMLSALLEDLPRQVSHAVCDGCGGVRFVPCATCCGSCKVVTEEGVVACCDECNENGLCRCPLCL</sequence>
<dbReference type="Pfam" id="PF23733">
    <property type="entry name" value="GRXCR1-2_C"/>
    <property type="match status" value="1"/>
</dbReference>
<dbReference type="CDD" id="cd03031">
    <property type="entry name" value="GRX_GRX_like"/>
    <property type="match status" value="1"/>
</dbReference>
<feature type="compositionally biased region" description="Polar residues" evidence="1">
    <location>
        <begin position="227"/>
        <end position="266"/>
    </location>
</feature>
<protein>
    <recommendedName>
        <fullName evidence="2">Glutaredoxin domain-containing protein</fullName>
    </recommendedName>
</protein>
<feature type="region of interest" description="Disordered" evidence="1">
    <location>
        <begin position="571"/>
        <end position="601"/>
    </location>
</feature>
<dbReference type="SUPFAM" id="SSF52833">
    <property type="entry name" value="Thioredoxin-like"/>
    <property type="match status" value="1"/>
</dbReference>
<dbReference type="AlphaFoldDB" id="A0A8T0GPF9"/>
<keyword evidence="4" id="KW-1185">Reference proteome</keyword>
<proteinExistence type="predicted"/>
<dbReference type="PANTHER" id="PTHR45669:SF7">
    <property type="entry name" value="F1N19.7"/>
    <property type="match status" value="1"/>
</dbReference>
<dbReference type="OrthoDB" id="418495at2759"/>
<feature type="region of interest" description="Disordered" evidence="1">
    <location>
        <begin position="226"/>
        <end position="266"/>
    </location>
</feature>
<dbReference type="Pfam" id="PF00462">
    <property type="entry name" value="Glutaredoxin"/>
    <property type="match status" value="1"/>
</dbReference>
<dbReference type="Gene3D" id="3.40.30.10">
    <property type="entry name" value="Glutaredoxin"/>
    <property type="match status" value="1"/>
</dbReference>
<feature type="compositionally biased region" description="Polar residues" evidence="1">
    <location>
        <begin position="82"/>
        <end position="96"/>
    </location>
</feature>
<evidence type="ECO:0000313" key="4">
    <source>
        <dbReference type="Proteomes" id="UP000822688"/>
    </source>
</evidence>
<dbReference type="PROSITE" id="PS51354">
    <property type="entry name" value="GLUTAREDOXIN_2"/>
    <property type="match status" value="1"/>
</dbReference>
<dbReference type="PANTHER" id="PTHR45669">
    <property type="entry name" value="GLUTAREDOXIN DOMAIN-CONTAINING CYSTEINE-RICH PROTEIN CG12206-RELATED"/>
    <property type="match status" value="1"/>
</dbReference>
<reference evidence="3" key="1">
    <citation type="submission" date="2020-06" db="EMBL/GenBank/DDBJ databases">
        <title>WGS assembly of Ceratodon purpureus strain R40.</title>
        <authorList>
            <person name="Carey S.B."/>
            <person name="Jenkins J."/>
            <person name="Shu S."/>
            <person name="Lovell J.T."/>
            <person name="Sreedasyam A."/>
            <person name="Maumus F."/>
            <person name="Tiley G.P."/>
            <person name="Fernandez-Pozo N."/>
            <person name="Barry K."/>
            <person name="Chen C."/>
            <person name="Wang M."/>
            <person name="Lipzen A."/>
            <person name="Daum C."/>
            <person name="Saski C.A."/>
            <person name="Payton A.C."/>
            <person name="Mcbreen J.C."/>
            <person name="Conrad R.E."/>
            <person name="Kollar L.M."/>
            <person name="Olsson S."/>
            <person name="Huttunen S."/>
            <person name="Landis J.B."/>
            <person name="Wickett N.J."/>
            <person name="Johnson M.G."/>
            <person name="Rensing S.A."/>
            <person name="Grimwood J."/>
            <person name="Schmutz J."/>
            <person name="Mcdaniel S.F."/>
        </authorList>
    </citation>
    <scope>NUCLEOTIDE SEQUENCE</scope>
    <source>
        <strain evidence="3">R40</strain>
    </source>
</reference>
<feature type="domain" description="Glutaredoxin" evidence="2">
    <location>
        <begin position="729"/>
        <end position="794"/>
    </location>
</feature>
<evidence type="ECO:0000259" key="2">
    <source>
        <dbReference type="Pfam" id="PF00462"/>
    </source>
</evidence>
<feature type="region of interest" description="Disordered" evidence="1">
    <location>
        <begin position="62"/>
        <end position="105"/>
    </location>
</feature>
<dbReference type="EMBL" id="CM026431">
    <property type="protein sequence ID" value="KAG0560477.1"/>
    <property type="molecule type" value="Genomic_DNA"/>
</dbReference>
<evidence type="ECO:0000313" key="3">
    <source>
        <dbReference type="EMBL" id="KAG0560477.1"/>
    </source>
</evidence>
<dbReference type="Proteomes" id="UP000822688">
    <property type="component" value="Chromosome 10"/>
</dbReference>
<comment type="caution">
    <text evidence="3">The sequence shown here is derived from an EMBL/GenBank/DDBJ whole genome shotgun (WGS) entry which is preliminary data.</text>
</comment>
<evidence type="ECO:0000256" key="1">
    <source>
        <dbReference type="SAM" id="MobiDB-lite"/>
    </source>
</evidence>
<dbReference type="InterPro" id="IPR002109">
    <property type="entry name" value="Glutaredoxin"/>
</dbReference>